<evidence type="ECO:0000256" key="4">
    <source>
        <dbReference type="ARBA" id="ARBA00022622"/>
    </source>
</evidence>
<keyword evidence="4" id="KW-0336">GPI-anchor</keyword>
<proteinExistence type="predicted"/>
<comment type="subcellular location">
    <subcellularLocation>
        <location evidence="2">Cell membrane</location>
        <topology evidence="2">Lipid-anchor</topology>
        <topology evidence="2">GPI-anchor</topology>
    </subcellularLocation>
</comment>
<keyword evidence="5" id="KW-0732">Signal</keyword>
<keyword evidence="3" id="KW-1003">Cell membrane</keyword>
<keyword evidence="8" id="KW-0449">Lipoprotein</keyword>
<sequence length="423" mass="44186">MQPAQTQVQTLATTRLLCEAINLGSAAVPEHALPTVDGQHEDAAALINLPLHNHNALAELASADSTTTAIAKENSAAAAACAGGNKVICEKAAERYKKHKHDKLYVKVAGKDFPETAKHALSKIAMDMLNTARELRLAVRQAQATEVRKKLNTAIAGTEARTFSLGEAATGDRQTACGKPKTTIRGTIAGTSLTADILCICGKDTDQYTDNVCGVSVSTDGDITWNSKTNADKQAEQLTKNCKKTPATAKADAGAIRKIVAAVRNRAATGKATGADKANLLGQLNSAGGGDCTGADSGNNGACVYYGRADDAVNKIKWTTELEAAADLLRQQKVAAAKAQALAQKLETLNHTMMTIALMATTKVAATINAAQPKLATNTIAECTQISKATACKAKGECQWEGGEKTDGSHCKLNETKVEQTAA</sequence>
<evidence type="ECO:0000259" key="9">
    <source>
        <dbReference type="Pfam" id="PF13206"/>
    </source>
</evidence>
<evidence type="ECO:0000313" key="10">
    <source>
        <dbReference type="EMBL" id="APD74463.1"/>
    </source>
</evidence>
<dbReference type="AlphaFoldDB" id="A0A1J0R9B4"/>
<evidence type="ECO:0000256" key="2">
    <source>
        <dbReference type="ARBA" id="ARBA00004609"/>
    </source>
</evidence>
<dbReference type="GO" id="GO:0098552">
    <property type="term" value="C:side of membrane"/>
    <property type="evidence" value="ECO:0007669"/>
    <property type="project" value="UniProtKB-KW"/>
</dbReference>
<keyword evidence="7" id="KW-0325">Glycoprotein</keyword>
<reference evidence="10" key="1">
    <citation type="submission" date="2016-08" db="EMBL/GenBank/DDBJ databases">
        <title>VSG repertoire of Trypanosoma brucei EATRO 1125.</title>
        <authorList>
            <person name="Cross G.A."/>
        </authorList>
    </citation>
    <scope>NUCLEOTIDE SEQUENCE</scope>
    <source>
        <strain evidence="10">EATRO 1125</strain>
    </source>
</reference>
<evidence type="ECO:0000256" key="6">
    <source>
        <dbReference type="ARBA" id="ARBA00023136"/>
    </source>
</evidence>
<keyword evidence="6" id="KW-0472">Membrane</keyword>
<dbReference type="InterPro" id="IPR025932">
    <property type="entry name" value="Trypano_VSG_B_N_dom"/>
</dbReference>
<organism evidence="10">
    <name type="scientific">Trypanosoma brucei</name>
    <dbReference type="NCBI Taxonomy" id="5691"/>
    <lineage>
        <taxon>Eukaryota</taxon>
        <taxon>Discoba</taxon>
        <taxon>Euglenozoa</taxon>
        <taxon>Kinetoplastea</taxon>
        <taxon>Metakinetoplastina</taxon>
        <taxon>Trypanosomatida</taxon>
        <taxon>Trypanosomatidae</taxon>
        <taxon>Trypanosoma</taxon>
    </lineage>
</organism>
<dbReference type="VEuPathDB" id="TriTrypDB:Tb427_000220900"/>
<evidence type="ECO:0000256" key="3">
    <source>
        <dbReference type="ARBA" id="ARBA00022475"/>
    </source>
</evidence>
<evidence type="ECO:0000256" key="5">
    <source>
        <dbReference type="ARBA" id="ARBA00022729"/>
    </source>
</evidence>
<dbReference type="VEuPathDB" id="TriTrypDB:Tb11.v5.0926"/>
<dbReference type="GO" id="GO:0005886">
    <property type="term" value="C:plasma membrane"/>
    <property type="evidence" value="ECO:0007669"/>
    <property type="project" value="UniProtKB-SubCell"/>
</dbReference>
<evidence type="ECO:0000256" key="8">
    <source>
        <dbReference type="ARBA" id="ARBA00023288"/>
    </source>
</evidence>
<dbReference type="Pfam" id="PF13206">
    <property type="entry name" value="VSG_B"/>
    <property type="match status" value="1"/>
</dbReference>
<dbReference type="EMBL" id="KX700507">
    <property type="protein sequence ID" value="APD74463.1"/>
    <property type="molecule type" value="Genomic_DNA"/>
</dbReference>
<comment type="function">
    <text evidence="1">VSG forms a coat on the surface of the parasite. The trypanosome evades the immune response of the host by expressing a series of antigenically distinct VSGs from an estimated 1000 VSG genes.</text>
</comment>
<feature type="domain" description="Trypanosome variant surface glycoprotein B-type N-terminal" evidence="9">
    <location>
        <begin position="13"/>
        <end position="347"/>
    </location>
</feature>
<evidence type="ECO:0000256" key="1">
    <source>
        <dbReference type="ARBA" id="ARBA00002523"/>
    </source>
</evidence>
<name>A0A1J0R9B4_9TRYP</name>
<evidence type="ECO:0000256" key="7">
    <source>
        <dbReference type="ARBA" id="ARBA00023180"/>
    </source>
</evidence>
<protein>
    <submittedName>
        <fullName evidence="10">Variant surface glycoprotein 1125.3091</fullName>
    </submittedName>
</protein>
<dbReference type="Gene3D" id="3.30.1680.30">
    <property type="match status" value="1"/>
</dbReference>
<accession>A0A1J0R9B4</accession>